<organism evidence="3 4">
    <name type="scientific">Plectus sambesii</name>
    <dbReference type="NCBI Taxonomy" id="2011161"/>
    <lineage>
        <taxon>Eukaryota</taxon>
        <taxon>Metazoa</taxon>
        <taxon>Ecdysozoa</taxon>
        <taxon>Nematoda</taxon>
        <taxon>Chromadorea</taxon>
        <taxon>Plectida</taxon>
        <taxon>Plectina</taxon>
        <taxon>Plectoidea</taxon>
        <taxon>Plectidae</taxon>
        <taxon>Plectus</taxon>
    </lineage>
</organism>
<dbReference type="GO" id="GO:0005886">
    <property type="term" value="C:plasma membrane"/>
    <property type="evidence" value="ECO:0007669"/>
    <property type="project" value="TreeGrafter"/>
</dbReference>
<dbReference type="GO" id="GO:0008381">
    <property type="term" value="F:mechanosensitive monoatomic ion channel activity"/>
    <property type="evidence" value="ECO:0007669"/>
    <property type="project" value="InterPro"/>
</dbReference>
<feature type="domain" description="Piezo non-specific cation channel cap" evidence="2">
    <location>
        <begin position="9"/>
        <end position="161"/>
    </location>
</feature>
<dbReference type="PANTHER" id="PTHR13167:SF25">
    <property type="entry name" value="PIEZO-TYPE MECHANOSENSITIVE ION CHANNEL COMPONENT"/>
    <property type="match status" value="1"/>
</dbReference>
<name>A0A914XNC2_9BILA</name>
<dbReference type="InterPro" id="IPR027272">
    <property type="entry name" value="Piezo"/>
</dbReference>
<evidence type="ECO:0000259" key="2">
    <source>
        <dbReference type="Pfam" id="PF12166"/>
    </source>
</evidence>
<dbReference type="AlphaFoldDB" id="A0A914XNC2"/>
<sequence length="167" mass="18770">MTNGSINIEDTFADLNMSLIQSAGNRSIWSGQMDVSTVNSNLTVPLEDYKVPSASPAQHYMQMVAFVDKVFPTWLTKAVSGGIIAMYLAVVLLIGRAIRGLVTNAPLDVIISEMPNVDHLLKICHDIYLVREARDFELEEDLFAKLIFLFRSPATLIKWTRLKIKRE</sequence>
<dbReference type="GO" id="GO:0071260">
    <property type="term" value="P:cellular response to mechanical stimulus"/>
    <property type="evidence" value="ECO:0007669"/>
    <property type="project" value="TreeGrafter"/>
</dbReference>
<keyword evidence="3" id="KW-1185">Reference proteome</keyword>
<evidence type="ECO:0000313" key="4">
    <source>
        <dbReference type="WBParaSite" id="PSAMB.scaffold9157size5287.g32169.t1"/>
    </source>
</evidence>
<dbReference type="Pfam" id="PF12166">
    <property type="entry name" value="Piezo_cap"/>
    <property type="match status" value="1"/>
</dbReference>
<reference evidence="4" key="1">
    <citation type="submission" date="2022-11" db="UniProtKB">
        <authorList>
            <consortium name="WormBaseParasite"/>
        </authorList>
    </citation>
    <scope>IDENTIFICATION</scope>
</reference>
<dbReference type="GO" id="GO:0042391">
    <property type="term" value="P:regulation of membrane potential"/>
    <property type="evidence" value="ECO:0007669"/>
    <property type="project" value="TreeGrafter"/>
</dbReference>
<evidence type="ECO:0000313" key="3">
    <source>
        <dbReference type="Proteomes" id="UP000887566"/>
    </source>
</evidence>
<accession>A0A914XNC2</accession>
<keyword evidence="1" id="KW-1133">Transmembrane helix</keyword>
<dbReference type="GO" id="GO:0005261">
    <property type="term" value="F:monoatomic cation channel activity"/>
    <property type="evidence" value="ECO:0007669"/>
    <property type="project" value="TreeGrafter"/>
</dbReference>
<dbReference type="Proteomes" id="UP000887566">
    <property type="component" value="Unplaced"/>
</dbReference>
<keyword evidence="1" id="KW-0812">Transmembrane</keyword>
<dbReference type="GO" id="GO:0050982">
    <property type="term" value="P:detection of mechanical stimulus"/>
    <property type="evidence" value="ECO:0007669"/>
    <property type="project" value="TreeGrafter"/>
</dbReference>
<dbReference type="WBParaSite" id="PSAMB.scaffold9157size5287.g32169.t1">
    <property type="protein sequence ID" value="PSAMB.scaffold9157size5287.g32169.t1"/>
    <property type="gene ID" value="PSAMB.scaffold9157size5287.g32169"/>
</dbReference>
<evidence type="ECO:0000256" key="1">
    <source>
        <dbReference type="SAM" id="Phobius"/>
    </source>
</evidence>
<dbReference type="PANTHER" id="PTHR13167">
    <property type="entry name" value="PIEZO-TYPE MECHANOSENSITIVE ION CHANNEL COMPONENT"/>
    <property type="match status" value="1"/>
</dbReference>
<feature type="transmembrane region" description="Helical" evidence="1">
    <location>
        <begin position="74"/>
        <end position="94"/>
    </location>
</feature>
<keyword evidence="1" id="KW-0472">Membrane</keyword>
<proteinExistence type="predicted"/>
<protein>
    <submittedName>
        <fullName evidence="4">Piezo non-specific cation channel R-Ras-binding domain-containing protein</fullName>
    </submittedName>
</protein>
<dbReference type="InterPro" id="IPR031334">
    <property type="entry name" value="Piezo_cap_dom"/>
</dbReference>